<comment type="caution">
    <text evidence="14">The sequence shown here is derived from an EMBL/GenBank/DDBJ whole genome shotgun (WGS) entry which is preliminary data.</text>
</comment>
<name>A0ABW4E408_9LACO</name>
<proteinExistence type="inferred from homology"/>
<evidence type="ECO:0000313" key="15">
    <source>
        <dbReference type="Proteomes" id="UP001597252"/>
    </source>
</evidence>
<keyword evidence="5 11" id="KW-0732">Signal</keyword>
<evidence type="ECO:0000256" key="3">
    <source>
        <dbReference type="ARBA" id="ARBA00006071"/>
    </source>
</evidence>
<feature type="signal peptide" evidence="12">
    <location>
        <begin position="1"/>
        <end position="26"/>
    </location>
</feature>
<dbReference type="InterPro" id="IPR046357">
    <property type="entry name" value="PPIase_dom_sf"/>
</dbReference>
<evidence type="ECO:0000256" key="9">
    <source>
        <dbReference type="ARBA" id="ARBA00023235"/>
    </source>
</evidence>
<dbReference type="Gene3D" id="3.10.50.40">
    <property type="match status" value="1"/>
</dbReference>
<dbReference type="InterPro" id="IPR023059">
    <property type="entry name" value="Foldase_PrsA"/>
</dbReference>
<dbReference type="InterPro" id="IPR050245">
    <property type="entry name" value="PrsA_foldase"/>
</dbReference>
<dbReference type="PROSITE" id="PS51257">
    <property type="entry name" value="PROKAR_LIPOPROTEIN"/>
    <property type="match status" value="1"/>
</dbReference>
<dbReference type="PANTHER" id="PTHR47245">
    <property type="entry name" value="PEPTIDYLPROLYL ISOMERASE"/>
    <property type="match status" value="1"/>
</dbReference>
<evidence type="ECO:0000256" key="4">
    <source>
        <dbReference type="ARBA" id="ARBA00022475"/>
    </source>
</evidence>
<keyword evidence="15" id="KW-1185">Reference proteome</keyword>
<organism evidence="14 15">
    <name type="scientific">Lacticaseibacillus baoqingensis</name>
    <dbReference type="NCBI Taxonomy" id="2486013"/>
    <lineage>
        <taxon>Bacteria</taxon>
        <taxon>Bacillati</taxon>
        <taxon>Bacillota</taxon>
        <taxon>Bacilli</taxon>
        <taxon>Lactobacillales</taxon>
        <taxon>Lactobacillaceae</taxon>
        <taxon>Lacticaseibacillus</taxon>
    </lineage>
</organism>
<sequence>MKKWIVGIAGLLLAATLAGCGNSTVASMKGAKITKDDYYEELKSSSAGQSTLRSMIVLKALQQQYGDKVSSKKVTAQYNKVKKQYGSSFSSALQQNGLTTKTFKEQIQTSLLSAVALKDLKKPTQKQIDAQWKKYQPKITVQHILVAKKSTADDIAKNLAANNTDANFKALAKKYSTDTATSSNAGKLPAFDNTDTSLDSTFKKAAFKLTKKGQFTTTPIKTSYGYHVIRAVKVNPKGKEADHKAELTKQLYTSWESDTTVMTSVIKKVLKKANVTIKDSDLKNVLSVYLDSSASSTTSTTPSASK</sequence>
<keyword evidence="8 11" id="KW-0564">Palmitate</keyword>
<keyword evidence="6 11" id="KW-0697">Rotamase</keyword>
<evidence type="ECO:0000313" key="14">
    <source>
        <dbReference type="EMBL" id="MFD1484137.1"/>
    </source>
</evidence>
<evidence type="ECO:0000256" key="2">
    <source>
        <dbReference type="ARBA" id="ARBA00004193"/>
    </source>
</evidence>
<dbReference type="Pfam" id="PF00639">
    <property type="entry name" value="Rotamase"/>
    <property type="match status" value="1"/>
</dbReference>
<dbReference type="PANTHER" id="PTHR47245:SF1">
    <property type="entry name" value="FOLDASE PROTEIN PRSA"/>
    <property type="match status" value="1"/>
</dbReference>
<dbReference type="EC" id="5.2.1.8" evidence="11"/>
<dbReference type="RefSeq" id="WP_125747998.1">
    <property type="nucleotide sequence ID" value="NZ_JBHTON010000005.1"/>
</dbReference>
<evidence type="ECO:0000256" key="10">
    <source>
        <dbReference type="ARBA" id="ARBA00023288"/>
    </source>
</evidence>
<comment type="catalytic activity">
    <reaction evidence="1 11">
        <text>[protein]-peptidylproline (omega=180) = [protein]-peptidylproline (omega=0)</text>
        <dbReference type="Rhea" id="RHEA:16237"/>
        <dbReference type="Rhea" id="RHEA-COMP:10747"/>
        <dbReference type="Rhea" id="RHEA-COMP:10748"/>
        <dbReference type="ChEBI" id="CHEBI:83833"/>
        <dbReference type="ChEBI" id="CHEBI:83834"/>
        <dbReference type="EC" id="5.2.1.8"/>
    </reaction>
</comment>
<feature type="chain" id="PRO_5045104122" description="Foldase protein PrsA" evidence="12">
    <location>
        <begin position="27"/>
        <end position="306"/>
    </location>
</feature>
<evidence type="ECO:0000256" key="8">
    <source>
        <dbReference type="ARBA" id="ARBA00023139"/>
    </source>
</evidence>
<keyword evidence="7 11" id="KW-0472">Membrane</keyword>
<reference evidence="15" key="1">
    <citation type="journal article" date="2019" name="Int. J. Syst. Evol. Microbiol.">
        <title>The Global Catalogue of Microorganisms (GCM) 10K type strain sequencing project: providing services to taxonomists for standard genome sequencing and annotation.</title>
        <authorList>
            <consortium name="The Broad Institute Genomics Platform"/>
            <consortium name="The Broad Institute Genome Sequencing Center for Infectious Disease"/>
            <person name="Wu L."/>
            <person name="Ma J."/>
        </authorList>
    </citation>
    <scope>NUCLEOTIDE SEQUENCE [LARGE SCALE GENOMIC DNA]</scope>
    <source>
        <strain evidence="15">CCM 8903</strain>
    </source>
</reference>
<dbReference type="HAMAP" id="MF_01145">
    <property type="entry name" value="Foldase_PrsA"/>
    <property type="match status" value="1"/>
</dbReference>
<accession>A0ABW4E408</accession>
<evidence type="ECO:0000259" key="13">
    <source>
        <dbReference type="PROSITE" id="PS50198"/>
    </source>
</evidence>
<dbReference type="PROSITE" id="PS50198">
    <property type="entry name" value="PPIC_PPIASE_2"/>
    <property type="match status" value="1"/>
</dbReference>
<comment type="subcellular location">
    <subcellularLocation>
        <location evidence="2 11">Cell membrane</location>
        <topology evidence="2 11">Lipid-anchor</topology>
    </subcellularLocation>
</comment>
<dbReference type="NCBIfam" id="NF003356">
    <property type="entry name" value="PRK04405.1"/>
    <property type="match status" value="1"/>
</dbReference>
<dbReference type="SUPFAM" id="SSF54534">
    <property type="entry name" value="FKBP-like"/>
    <property type="match status" value="1"/>
</dbReference>
<protein>
    <recommendedName>
        <fullName evidence="11">Foldase protein PrsA</fullName>
        <ecNumber evidence="11">5.2.1.8</ecNumber>
    </recommendedName>
</protein>
<gene>
    <name evidence="11" type="primary">prsA</name>
    <name evidence="14" type="ORF">ACFQ5J_02705</name>
</gene>
<dbReference type="GO" id="GO:0003755">
    <property type="term" value="F:peptidyl-prolyl cis-trans isomerase activity"/>
    <property type="evidence" value="ECO:0007669"/>
    <property type="project" value="UniProtKB-EC"/>
</dbReference>
<evidence type="ECO:0000256" key="5">
    <source>
        <dbReference type="ARBA" id="ARBA00022729"/>
    </source>
</evidence>
<dbReference type="InterPro" id="IPR000297">
    <property type="entry name" value="PPIase_PpiC"/>
</dbReference>
<dbReference type="EMBL" id="JBHTON010000005">
    <property type="protein sequence ID" value="MFD1484137.1"/>
    <property type="molecule type" value="Genomic_DNA"/>
</dbReference>
<feature type="domain" description="PpiC" evidence="13">
    <location>
        <begin position="136"/>
        <end position="233"/>
    </location>
</feature>
<evidence type="ECO:0000256" key="6">
    <source>
        <dbReference type="ARBA" id="ARBA00023110"/>
    </source>
</evidence>
<evidence type="ECO:0000256" key="11">
    <source>
        <dbReference type="HAMAP-Rule" id="MF_01145"/>
    </source>
</evidence>
<comment type="function">
    <text evidence="11">Plays a major role in protein secretion by helping the post-translocational extracellular folding of several secreted proteins.</text>
</comment>
<evidence type="ECO:0000256" key="12">
    <source>
        <dbReference type="SAM" id="SignalP"/>
    </source>
</evidence>
<evidence type="ECO:0000256" key="7">
    <source>
        <dbReference type="ARBA" id="ARBA00023136"/>
    </source>
</evidence>
<comment type="similarity">
    <text evidence="3 11">Belongs to the PrsA family.</text>
</comment>
<dbReference type="InterPro" id="IPR027304">
    <property type="entry name" value="Trigger_fact/SurA_dom_sf"/>
</dbReference>
<dbReference type="Proteomes" id="UP001597252">
    <property type="component" value="Unassembled WGS sequence"/>
</dbReference>
<keyword evidence="10 11" id="KW-0449">Lipoprotein</keyword>
<evidence type="ECO:0000256" key="1">
    <source>
        <dbReference type="ARBA" id="ARBA00000971"/>
    </source>
</evidence>
<keyword evidence="4 11" id="KW-1003">Cell membrane</keyword>
<keyword evidence="9 11" id="KW-0413">Isomerase</keyword>
<dbReference type="SUPFAM" id="SSF109998">
    <property type="entry name" value="Triger factor/SurA peptide-binding domain-like"/>
    <property type="match status" value="1"/>
</dbReference>